<evidence type="ECO:0000313" key="1">
    <source>
        <dbReference type="EMBL" id="GGG73326.1"/>
    </source>
</evidence>
<name>A0A917M2S8_9SPHI</name>
<organism evidence="1 2">
    <name type="scientific">Parapedobacter pyrenivorans</name>
    <dbReference type="NCBI Taxonomy" id="1305674"/>
    <lineage>
        <taxon>Bacteria</taxon>
        <taxon>Pseudomonadati</taxon>
        <taxon>Bacteroidota</taxon>
        <taxon>Sphingobacteriia</taxon>
        <taxon>Sphingobacteriales</taxon>
        <taxon>Sphingobacteriaceae</taxon>
        <taxon>Parapedobacter</taxon>
    </lineage>
</organism>
<proteinExistence type="predicted"/>
<reference evidence="1" key="1">
    <citation type="journal article" date="2014" name="Int. J. Syst. Evol. Microbiol.">
        <title>Complete genome sequence of Corynebacterium casei LMG S-19264T (=DSM 44701T), isolated from a smear-ripened cheese.</title>
        <authorList>
            <consortium name="US DOE Joint Genome Institute (JGI-PGF)"/>
            <person name="Walter F."/>
            <person name="Albersmeier A."/>
            <person name="Kalinowski J."/>
            <person name="Ruckert C."/>
        </authorList>
    </citation>
    <scope>NUCLEOTIDE SEQUENCE</scope>
    <source>
        <strain evidence="1">CGMCC 1.12195</strain>
    </source>
</reference>
<evidence type="ECO:0000313" key="2">
    <source>
        <dbReference type="Proteomes" id="UP000660862"/>
    </source>
</evidence>
<gene>
    <name evidence="1" type="ORF">GCM10007415_00870</name>
</gene>
<reference evidence="1" key="2">
    <citation type="submission" date="2020-09" db="EMBL/GenBank/DDBJ databases">
        <authorList>
            <person name="Sun Q."/>
            <person name="Zhou Y."/>
        </authorList>
    </citation>
    <scope>NUCLEOTIDE SEQUENCE</scope>
    <source>
        <strain evidence="1">CGMCC 1.12195</strain>
    </source>
</reference>
<comment type="caution">
    <text evidence="1">The sequence shown here is derived from an EMBL/GenBank/DDBJ whole genome shotgun (WGS) entry which is preliminary data.</text>
</comment>
<dbReference type="Proteomes" id="UP000660862">
    <property type="component" value="Unassembled WGS sequence"/>
</dbReference>
<dbReference type="EMBL" id="BMER01000001">
    <property type="protein sequence ID" value="GGG73326.1"/>
    <property type="molecule type" value="Genomic_DNA"/>
</dbReference>
<protein>
    <submittedName>
        <fullName evidence="1">Uncharacterized protein</fullName>
    </submittedName>
</protein>
<accession>A0A917M2S8</accession>
<sequence>MLQKKCLEDLVSILNNEGEWIKVHAAEFLIWEGNGTCDTDIEELFLKENDLFGDTSYYRIGIWRVLAQASTTDSGKNFWRNKILDVFVNPNEVDRIHAIESLAKLRYTPLQCFTLEFPNINESDLSPFDLYTQWSRAHISQNEASKTCDLMIDVLAKSDSKNNAVKSIASYILRYIGKLTDNQWKSLKYLILTSDNLELRPSLLSTLWITKPKSLEMDDLLRSELMSLRSRKANVIHFLAAIGEVGCKRDVDLVKEVYEQLSDVRSQDYNPDLHASAAYTLLKLINKTLMLTTEISYQ</sequence>
<dbReference type="AlphaFoldDB" id="A0A917M2S8"/>
<keyword evidence="2" id="KW-1185">Reference proteome</keyword>